<evidence type="ECO:0000313" key="3">
    <source>
        <dbReference type="Proteomes" id="UP001595906"/>
    </source>
</evidence>
<evidence type="ECO:0000256" key="1">
    <source>
        <dbReference type="SAM" id="Phobius"/>
    </source>
</evidence>
<name>A0ABV8PTM5_9BACT</name>
<evidence type="ECO:0000313" key="2">
    <source>
        <dbReference type="EMBL" id="MFC4231463.1"/>
    </source>
</evidence>
<protein>
    <submittedName>
        <fullName evidence="2">Uncharacterized protein</fullName>
    </submittedName>
</protein>
<proteinExistence type="predicted"/>
<dbReference type="Proteomes" id="UP001595906">
    <property type="component" value="Unassembled WGS sequence"/>
</dbReference>
<dbReference type="RefSeq" id="WP_379012942.1">
    <property type="nucleotide sequence ID" value="NZ_JBHSDC010000005.1"/>
</dbReference>
<comment type="caution">
    <text evidence="2">The sequence shown here is derived from an EMBL/GenBank/DDBJ whole genome shotgun (WGS) entry which is preliminary data.</text>
</comment>
<keyword evidence="1" id="KW-1133">Transmembrane helix</keyword>
<gene>
    <name evidence="2" type="ORF">ACFOW1_06160</name>
</gene>
<feature type="transmembrane region" description="Helical" evidence="1">
    <location>
        <begin position="31"/>
        <end position="51"/>
    </location>
</feature>
<accession>A0ABV8PTM5</accession>
<dbReference type="EMBL" id="JBHSDC010000005">
    <property type="protein sequence ID" value="MFC4231463.1"/>
    <property type="molecule type" value="Genomic_DNA"/>
</dbReference>
<sequence length="241" mass="28080">MAEQEIIKHTKKLYALFGKSQGSFWHKLKEFFIEIFIIVFAITLSISFHNWSEHKKEQAQVKTFLLGLKEDIALDIKDVQDIKLFFAHIDTTYKYLNSLRKNTPPNNDSLSKYLPEIKYNIYLRPHKNRFNGFLSAGKIMTIEEDSLALDILNYYQDVIPAVSASEGSWVNNNTTLQNYMLDNVKDIDSDLAKWEVLTTPKGRSLTKSLIPWQQLYDRYDGLTVIGKQIIDKINKLYHLPK</sequence>
<keyword evidence="1" id="KW-0472">Membrane</keyword>
<reference evidence="3" key="1">
    <citation type="journal article" date="2019" name="Int. J. Syst. Evol. Microbiol.">
        <title>The Global Catalogue of Microorganisms (GCM) 10K type strain sequencing project: providing services to taxonomists for standard genome sequencing and annotation.</title>
        <authorList>
            <consortium name="The Broad Institute Genomics Platform"/>
            <consortium name="The Broad Institute Genome Sequencing Center for Infectious Disease"/>
            <person name="Wu L."/>
            <person name="Ma J."/>
        </authorList>
    </citation>
    <scope>NUCLEOTIDE SEQUENCE [LARGE SCALE GENOMIC DNA]</scope>
    <source>
        <strain evidence="3">CECT 8010</strain>
    </source>
</reference>
<keyword evidence="3" id="KW-1185">Reference proteome</keyword>
<organism evidence="2 3">
    <name type="scientific">Parasediminibacterium paludis</name>
    <dbReference type="NCBI Taxonomy" id="908966"/>
    <lineage>
        <taxon>Bacteria</taxon>
        <taxon>Pseudomonadati</taxon>
        <taxon>Bacteroidota</taxon>
        <taxon>Chitinophagia</taxon>
        <taxon>Chitinophagales</taxon>
        <taxon>Chitinophagaceae</taxon>
        <taxon>Parasediminibacterium</taxon>
    </lineage>
</organism>
<keyword evidence="1" id="KW-0812">Transmembrane</keyword>